<sequence length="126" mass="15363">MQKPIEHEVKETIVKIDYLQFDRKHEYKVVEDIKEFLPGAKLWEKITDDARKLKVMYTWFYRETFAYGSQTAKYMYYKKRGIDTENKWLKKIGYLAVENSQKKVEAMHFESRKHLFLLLILYDVLL</sequence>
<gene>
    <name evidence="1" type="ORF">AS859_06160</name>
</gene>
<protein>
    <submittedName>
        <fullName evidence="1">Uncharacterized protein</fullName>
    </submittedName>
</protein>
<dbReference type="AlphaFoldDB" id="A0A1V9VB68"/>
<dbReference type="EMBL" id="LNTC01000067">
    <property type="protein sequence ID" value="OQR41351.1"/>
    <property type="molecule type" value="Genomic_DNA"/>
</dbReference>
<evidence type="ECO:0000313" key="2">
    <source>
        <dbReference type="Proteomes" id="UP000192599"/>
    </source>
</evidence>
<comment type="caution">
    <text evidence="1">The sequence shown here is derived from an EMBL/GenBank/DDBJ whole genome shotgun (WGS) entry which is preliminary data.</text>
</comment>
<proteinExistence type="predicted"/>
<evidence type="ECO:0000313" key="1">
    <source>
        <dbReference type="EMBL" id="OQR41351.1"/>
    </source>
</evidence>
<organism evidence="1 2">
    <name type="scientific">Aliarcobacter cryaerophilus</name>
    <dbReference type="NCBI Taxonomy" id="28198"/>
    <lineage>
        <taxon>Bacteria</taxon>
        <taxon>Pseudomonadati</taxon>
        <taxon>Campylobacterota</taxon>
        <taxon>Epsilonproteobacteria</taxon>
        <taxon>Campylobacterales</taxon>
        <taxon>Arcobacteraceae</taxon>
        <taxon>Aliarcobacter</taxon>
    </lineage>
</organism>
<reference evidence="1 2" key="1">
    <citation type="submission" date="2017-04" db="EMBL/GenBank/DDBJ databases">
        <title>Accumulation and expression of multiple antibiotic resistance genes in Arcobacter cryaerophilus that thrives in sewage.</title>
        <authorList>
            <person name="Millar J.A."/>
            <person name="Raghavan R."/>
        </authorList>
    </citation>
    <scope>NUCLEOTIDE SEQUENCE [LARGE SCALE GENOMIC DNA]</scope>
    <source>
        <strain evidence="1 2">AZT-1</strain>
    </source>
</reference>
<dbReference type="Proteomes" id="UP000192599">
    <property type="component" value="Unassembled WGS sequence"/>
</dbReference>
<name>A0A1V9VB68_9BACT</name>
<accession>A0A1V9VB68</accession>